<gene>
    <name evidence="1" type="ORF">LCGC14_2677540</name>
</gene>
<proteinExistence type="predicted"/>
<comment type="caution">
    <text evidence="1">The sequence shown here is derived from an EMBL/GenBank/DDBJ whole genome shotgun (WGS) entry which is preliminary data.</text>
</comment>
<feature type="non-terminal residue" evidence="1">
    <location>
        <position position="111"/>
    </location>
</feature>
<reference evidence="1" key="1">
    <citation type="journal article" date="2015" name="Nature">
        <title>Complex archaea that bridge the gap between prokaryotes and eukaryotes.</title>
        <authorList>
            <person name="Spang A."/>
            <person name="Saw J.H."/>
            <person name="Jorgensen S.L."/>
            <person name="Zaremba-Niedzwiedzka K."/>
            <person name="Martijn J."/>
            <person name="Lind A.E."/>
            <person name="van Eijk R."/>
            <person name="Schleper C."/>
            <person name="Guy L."/>
            <person name="Ettema T.J."/>
        </authorList>
    </citation>
    <scope>NUCLEOTIDE SEQUENCE</scope>
</reference>
<organism evidence="1">
    <name type="scientific">marine sediment metagenome</name>
    <dbReference type="NCBI Taxonomy" id="412755"/>
    <lineage>
        <taxon>unclassified sequences</taxon>
        <taxon>metagenomes</taxon>
        <taxon>ecological metagenomes</taxon>
    </lineage>
</organism>
<protein>
    <submittedName>
        <fullName evidence="1">Uncharacterized protein</fullName>
    </submittedName>
</protein>
<name>A0A0F9BX71_9ZZZZ</name>
<dbReference type="AlphaFoldDB" id="A0A0F9BX71"/>
<sequence>MGSAISSCSTAESGFQSVGAKRKYGGHYQQEHGDWIEKKAPDFRAALNDVTARARKRALVQAVIVATCTDEIFEGAREDEPERKSSANDLPTKMTIGKLRGTKLTQIDTDT</sequence>
<evidence type="ECO:0000313" key="1">
    <source>
        <dbReference type="EMBL" id="KKK94964.1"/>
    </source>
</evidence>
<accession>A0A0F9BX71</accession>
<dbReference type="EMBL" id="LAZR01047119">
    <property type="protein sequence ID" value="KKK94964.1"/>
    <property type="molecule type" value="Genomic_DNA"/>
</dbReference>